<feature type="transmembrane region" description="Helical" evidence="6">
    <location>
        <begin position="12"/>
        <end position="31"/>
    </location>
</feature>
<evidence type="ECO:0000256" key="4">
    <source>
        <dbReference type="ARBA" id="ARBA00023136"/>
    </source>
</evidence>
<dbReference type="InterPro" id="IPR031627">
    <property type="entry name" value="PDZK1IP1/SMIM24"/>
</dbReference>
<dbReference type="PANTHER" id="PTHR15296">
    <property type="entry name" value="MEMBRANE-ASSOCIATED PROTEIN MAP17"/>
    <property type="match status" value="1"/>
</dbReference>
<evidence type="ECO:0000313" key="8">
    <source>
        <dbReference type="Proteomes" id="UP000526942"/>
    </source>
</evidence>
<dbReference type="EMBL" id="VXAM01000810">
    <property type="protein sequence ID" value="NXJ97863.1"/>
    <property type="molecule type" value="Genomic_DNA"/>
</dbReference>
<evidence type="ECO:0000313" key="7">
    <source>
        <dbReference type="EMBL" id="NXJ97863.1"/>
    </source>
</evidence>
<feature type="non-terminal residue" evidence="7">
    <location>
        <position position="63"/>
    </location>
</feature>
<evidence type="ECO:0000256" key="6">
    <source>
        <dbReference type="SAM" id="Phobius"/>
    </source>
</evidence>
<dbReference type="PANTHER" id="PTHR15296:SF2">
    <property type="entry name" value="SMALL INTEGRAL MEMBRANE PROTEIN 24"/>
    <property type="match status" value="1"/>
</dbReference>
<organism evidence="7 8">
    <name type="scientific">Corythaixoides concolor</name>
    <name type="common">Grey go-away-bird</name>
    <dbReference type="NCBI Taxonomy" id="103956"/>
    <lineage>
        <taxon>Eukaryota</taxon>
        <taxon>Metazoa</taxon>
        <taxon>Chordata</taxon>
        <taxon>Craniata</taxon>
        <taxon>Vertebrata</taxon>
        <taxon>Euteleostomi</taxon>
        <taxon>Archelosauria</taxon>
        <taxon>Archosauria</taxon>
        <taxon>Dinosauria</taxon>
        <taxon>Saurischia</taxon>
        <taxon>Theropoda</taxon>
        <taxon>Coelurosauria</taxon>
        <taxon>Aves</taxon>
        <taxon>Neognathae</taxon>
        <taxon>Neoaves</taxon>
        <taxon>Otidimorphae</taxon>
        <taxon>Musophagiformes</taxon>
        <taxon>Musophagidae</taxon>
        <taxon>Corythaixoides</taxon>
    </lineage>
</organism>
<evidence type="ECO:0000256" key="1">
    <source>
        <dbReference type="ARBA" id="ARBA00004167"/>
    </source>
</evidence>
<dbReference type="AlphaFoldDB" id="A0A7L0FQY2"/>
<comment type="similarity">
    <text evidence="5">Belongs to the PDZK1-interacting protein 1/SMIM24 family.</text>
</comment>
<sequence length="63" mass="6875">RAGTSRQLQPWLVGLTAVVVFLFIIFVLLLANRLWRLRMRRWAGAARTHPTPALAGGAGPGVP</sequence>
<accession>A0A7L0FQY2</accession>
<dbReference type="GO" id="GO:0016020">
    <property type="term" value="C:membrane"/>
    <property type="evidence" value="ECO:0007669"/>
    <property type="project" value="UniProtKB-SubCell"/>
</dbReference>
<comment type="caution">
    <text evidence="7">The sequence shown here is derived from an EMBL/GenBank/DDBJ whole genome shotgun (WGS) entry which is preliminary data.</text>
</comment>
<comment type="subcellular location">
    <subcellularLocation>
        <location evidence="1">Membrane</location>
        <topology evidence="1">Single-pass membrane protein</topology>
    </subcellularLocation>
</comment>
<keyword evidence="3 6" id="KW-1133">Transmembrane helix</keyword>
<evidence type="ECO:0000256" key="3">
    <source>
        <dbReference type="ARBA" id="ARBA00022989"/>
    </source>
</evidence>
<gene>
    <name evidence="7" type="primary">Smim24</name>
    <name evidence="7" type="ORF">CORCON_R15349</name>
</gene>
<dbReference type="Proteomes" id="UP000526942">
    <property type="component" value="Unassembled WGS sequence"/>
</dbReference>
<reference evidence="7 8" key="1">
    <citation type="submission" date="2019-09" db="EMBL/GenBank/DDBJ databases">
        <title>Bird 10,000 Genomes (B10K) Project - Family phase.</title>
        <authorList>
            <person name="Zhang G."/>
        </authorList>
    </citation>
    <scope>NUCLEOTIDE SEQUENCE [LARGE SCALE GENOMIC DNA]</scope>
    <source>
        <strain evidence="7">B10K-DU-011-20</strain>
        <tissue evidence="7">Muscle</tissue>
    </source>
</reference>
<dbReference type="Pfam" id="PF15807">
    <property type="entry name" value="MAP17"/>
    <property type="match status" value="1"/>
</dbReference>
<protein>
    <submittedName>
        <fullName evidence="7">SIM24 protein</fullName>
    </submittedName>
</protein>
<evidence type="ECO:0000256" key="5">
    <source>
        <dbReference type="ARBA" id="ARBA00049650"/>
    </source>
</evidence>
<name>A0A7L0FQY2_CORCN</name>
<keyword evidence="8" id="KW-1185">Reference proteome</keyword>
<proteinExistence type="inferred from homology"/>
<evidence type="ECO:0000256" key="2">
    <source>
        <dbReference type="ARBA" id="ARBA00022692"/>
    </source>
</evidence>
<keyword evidence="2 6" id="KW-0812">Transmembrane</keyword>
<keyword evidence="4 6" id="KW-0472">Membrane</keyword>
<feature type="non-terminal residue" evidence="7">
    <location>
        <position position="1"/>
    </location>
</feature>